<protein>
    <submittedName>
        <fullName evidence="2">Uncharacterized protein</fullName>
    </submittedName>
</protein>
<feature type="transmembrane region" description="Helical" evidence="1">
    <location>
        <begin position="89"/>
        <end position="112"/>
    </location>
</feature>
<reference evidence="2" key="1">
    <citation type="submission" date="2020-10" db="EMBL/GenBank/DDBJ databases">
        <authorList>
            <person name="Kikuchi T."/>
        </authorList>
    </citation>
    <scope>NUCLEOTIDE SEQUENCE</scope>
    <source>
        <strain evidence="2">NKZ352</strain>
    </source>
</reference>
<keyword evidence="1" id="KW-0472">Membrane</keyword>
<dbReference type="EMBL" id="CAJGYM010000139">
    <property type="protein sequence ID" value="CAD6198796.1"/>
    <property type="molecule type" value="Genomic_DNA"/>
</dbReference>
<organism evidence="2 3">
    <name type="scientific">Caenorhabditis auriculariae</name>
    <dbReference type="NCBI Taxonomy" id="2777116"/>
    <lineage>
        <taxon>Eukaryota</taxon>
        <taxon>Metazoa</taxon>
        <taxon>Ecdysozoa</taxon>
        <taxon>Nematoda</taxon>
        <taxon>Chromadorea</taxon>
        <taxon>Rhabditida</taxon>
        <taxon>Rhabditina</taxon>
        <taxon>Rhabditomorpha</taxon>
        <taxon>Rhabditoidea</taxon>
        <taxon>Rhabditidae</taxon>
        <taxon>Peloderinae</taxon>
        <taxon>Caenorhabditis</taxon>
    </lineage>
</organism>
<evidence type="ECO:0000313" key="2">
    <source>
        <dbReference type="EMBL" id="CAD6198796.1"/>
    </source>
</evidence>
<keyword evidence="1" id="KW-0812">Transmembrane</keyword>
<keyword evidence="1" id="KW-1133">Transmembrane helix</keyword>
<accession>A0A8S1HQ82</accession>
<evidence type="ECO:0000313" key="3">
    <source>
        <dbReference type="Proteomes" id="UP000835052"/>
    </source>
</evidence>
<sequence length="136" mass="15404">MWQYDDVDLLTTTINPNPNASIDRVIFQIQRLSGQINDLGGNGKVMVNKIEDRGEMTWNVMSTAFQNGTVQNVERILEIARQKTHDWPLVPLIVLAICGAVLVVITLVFLCAKLGERITEYRYQKRLSADSDIENI</sequence>
<dbReference type="Proteomes" id="UP000835052">
    <property type="component" value="Unassembled WGS sequence"/>
</dbReference>
<gene>
    <name evidence="2" type="ORF">CAUJ_LOCUS14702</name>
</gene>
<evidence type="ECO:0000256" key="1">
    <source>
        <dbReference type="SAM" id="Phobius"/>
    </source>
</evidence>
<comment type="caution">
    <text evidence="2">The sequence shown here is derived from an EMBL/GenBank/DDBJ whole genome shotgun (WGS) entry which is preliminary data.</text>
</comment>
<name>A0A8S1HQ82_9PELO</name>
<proteinExistence type="predicted"/>
<dbReference type="OrthoDB" id="5841307at2759"/>
<keyword evidence="3" id="KW-1185">Reference proteome</keyword>
<dbReference type="AlphaFoldDB" id="A0A8S1HQ82"/>